<evidence type="ECO:0000313" key="2">
    <source>
        <dbReference type="Proteomes" id="UP000249748"/>
    </source>
</evidence>
<gene>
    <name evidence="1" type="ORF">BO79DRAFT_272099</name>
</gene>
<name>A0ACD1I5Q2_9EURO</name>
<protein>
    <submittedName>
        <fullName evidence="1">Uncharacterized protein</fullName>
    </submittedName>
</protein>
<reference evidence="1" key="1">
    <citation type="submission" date="2018-02" db="EMBL/GenBank/DDBJ databases">
        <title>The genomes of Aspergillus section Nigri reveals drivers in fungal speciation.</title>
        <authorList>
            <consortium name="DOE Joint Genome Institute"/>
            <person name="Vesth T.C."/>
            <person name="Nybo J."/>
            <person name="Theobald S."/>
            <person name="Brandl J."/>
            <person name="Frisvad J.C."/>
            <person name="Nielsen K.F."/>
            <person name="Lyhne E.K."/>
            <person name="Kogle M.E."/>
            <person name="Kuo A."/>
            <person name="Riley R."/>
            <person name="Clum A."/>
            <person name="Nolan M."/>
            <person name="Lipzen A."/>
            <person name="Salamov A."/>
            <person name="Henrissat B."/>
            <person name="Wiebenga A."/>
            <person name="De vries R.P."/>
            <person name="Grigoriev I.V."/>
            <person name="Mortensen U.H."/>
            <person name="Andersen M.R."/>
            <person name="Baker S.E."/>
        </authorList>
    </citation>
    <scope>NUCLEOTIDE SEQUENCE</scope>
    <source>
        <strain evidence="1">CBS 115574</strain>
    </source>
</reference>
<accession>A0ACD1I5Q2</accession>
<evidence type="ECO:0000313" key="1">
    <source>
        <dbReference type="EMBL" id="RAK85824.1"/>
    </source>
</evidence>
<keyword evidence="2" id="KW-1185">Reference proteome</keyword>
<proteinExistence type="predicted"/>
<sequence length="334" mass="38244">MSLRKLFSMLRCSREKRKVNNDTFKRARKEVLVNLREIHQSVKLSPLTSLTNDQAAEYNIRCHDLRLRTDGGSSATAQTYFKPWTLDKLEQFPLDLDDPDTKKSIRTNEACFADLDEERSRESTGELDPERDDSGLLLSSVFVCEYTWHARRTTGVEHTLDDLSGWFGRSFNNTIIKERYMNMAMFTDPGSDPLASPPLSFEDAWYPNQPEGQELPHINLIVTHEGVCDNNILRSELLVLVGVMRTRLGRVELQDHVVAPVLLTSCTNNLKARILIAYFDGKELVVLKTRLHDFYTPGARETNFRLFLLYMCSQAVGDTKALLRPMVKEEHATD</sequence>
<organism evidence="1 2">
    <name type="scientific">Aspergillus costaricaensis CBS 115574</name>
    <dbReference type="NCBI Taxonomy" id="1448317"/>
    <lineage>
        <taxon>Eukaryota</taxon>
        <taxon>Fungi</taxon>
        <taxon>Dikarya</taxon>
        <taxon>Ascomycota</taxon>
        <taxon>Pezizomycotina</taxon>
        <taxon>Eurotiomycetes</taxon>
        <taxon>Eurotiomycetidae</taxon>
        <taxon>Eurotiales</taxon>
        <taxon>Aspergillaceae</taxon>
        <taxon>Aspergillus</taxon>
        <taxon>Aspergillus subgen. Circumdati</taxon>
    </lineage>
</organism>
<dbReference type="Proteomes" id="UP000249748">
    <property type="component" value="Unassembled WGS sequence"/>
</dbReference>
<dbReference type="EMBL" id="KZ824563">
    <property type="protein sequence ID" value="RAK85824.1"/>
    <property type="molecule type" value="Genomic_DNA"/>
</dbReference>